<dbReference type="Proteomes" id="UP000243376">
    <property type="component" value="Unassembled WGS sequence"/>
</dbReference>
<reference evidence="4 5" key="1">
    <citation type="submission" date="2018-01" db="EMBL/GenBank/DDBJ databases">
        <title>Metagenomic assembled genomes from two thermal pools in the Uzon Caldera, Kamchatka, Russia.</title>
        <authorList>
            <person name="Wilkins L."/>
            <person name="Ettinger C."/>
        </authorList>
    </citation>
    <scope>NUCLEOTIDE SEQUENCE [LARGE SCALE GENOMIC DNA]</scope>
    <source>
        <strain evidence="4">ZAV-02</strain>
    </source>
</reference>
<keyword evidence="2" id="KW-0812">Transmembrane</keyword>
<dbReference type="Gene3D" id="3.30.479.30">
    <property type="entry name" value="Band 7 domain"/>
    <property type="match status" value="1"/>
</dbReference>
<comment type="similarity">
    <text evidence="1">Belongs to the band 7/mec-2 family.</text>
</comment>
<dbReference type="GO" id="GO:0098552">
    <property type="term" value="C:side of membrane"/>
    <property type="evidence" value="ECO:0007669"/>
    <property type="project" value="UniProtKB-ARBA"/>
</dbReference>
<dbReference type="AlphaFoldDB" id="A0A2J6WWA5"/>
<evidence type="ECO:0000259" key="3">
    <source>
        <dbReference type="SMART" id="SM00244"/>
    </source>
</evidence>
<dbReference type="GO" id="GO:0005886">
    <property type="term" value="C:plasma membrane"/>
    <property type="evidence" value="ECO:0007669"/>
    <property type="project" value="InterPro"/>
</dbReference>
<dbReference type="SUPFAM" id="SSF117892">
    <property type="entry name" value="Band 7/SPFH domain"/>
    <property type="match status" value="1"/>
</dbReference>
<comment type="caution">
    <text evidence="4">The sequence shown here is derived from an EMBL/GenBank/DDBJ whole genome shotgun (WGS) entry which is preliminary data.</text>
</comment>
<dbReference type="CDD" id="cd08826">
    <property type="entry name" value="SPFH_eoslipins_u1"/>
    <property type="match status" value="1"/>
</dbReference>
<dbReference type="InterPro" id="IPR001972">
    <property type="entry name" value="Stomatin_HflK_fam"/>
</dbReference>
<sequence>MSGFTFFLFACLAVLAFIALMILLSAIKIVPEYERGVIFRLGRLMGPRGPGIFFVIPIFERMVRVDMRVITMDVPVQEVITLDNVTIKVNAVLYFQVINPNWAVTKVMDYIRATMQIAQTTLRSVVGQVELDELLAQREKINQKLQQIIDEQTEPWGIKVTIVEVKDVELPQNMQRAMARQAEAEREKRAKLIHADGELQASRTLAEAARVLASEPVTLQLRYLQTLTEIATEKNSTIIFPLPIELLKTFLAPQSVNNDVVRSSD</sequence>
<evidence type="ECO:0000256" key="2">
    <source>
        <dbReference type="SAM" id="Phobius"/>
    </source>
</evidence>
<evidence type="ECO:0000313" key="4">
    <source>
        <dbReference type="EMBL" id="PMP75317.1"/>
    </source>
</evidence>
<dbReference type="EMBL" id="PNIQ01000948">
    <property type="protein sequence ID" value="PMP75317.1"/>
    <property type="molecule type" value="Genomic_DNA"/>
</dbReference>
<evidence type="ECO:0000256" key="1">
    <source>
        <dbReference type="ARBA" id="ARBA00008164"/>
    </source>
</evidence>
<dbReference type="PANTHER" id="PTHR10264:SF19">
    <property type="entry name" value="AT06885P-RELATED"/>
    <property type="match status" value="1"/>
</dbReference>
<dbReference type="Gene3D" id="6.10.250.2090">
    <property type="match status" value="1"/>
</dbReference>
<dbReference type="PANTHER" id="PTHR10264">
    <property type="entry name" value="BAND 7 PROTEIN-RELATED"/>
    <property type="match status" value="1"/>
</dbReference>
<name>A0A2J6WWA5_9CHLR</name>
<feature type="domain" description="Band 7" evidence="3">
    <location>
        <begin position="25"/>
        <end position="182"/>
    </location>
</feature>
<dbReference type="SMART" id="SM00244">
    <property type="entry name" value="PHB"/>
    <property type="match status" value="1"/>
</dbReference>
<proteinExistence type="inferred from homology"/>
<keyword evidence="2" id="KW-1133">Transmembrane helix</keyword>
<dbReference type="FunFam" id="3.30.479.30:FF:000004">
    <property type="entry name" value="Putative membrane protease family, stomatin"/>
    <property type="match status" value="1"/>
</dbReference>
<dbReference type="PRINTS" id="PR00721">
    <property type="entry name" value="STOMATIN"/>
</dbReference>
<dbReference type="InterPro" id="IPR001107">
    <property type="entry name" value="Band_7"/>
</dbReference>
<protein>
    <recommendedName>
        <fullName evidence="3">Band 7 domain-containing protein</fullName>
    </recommendedName>
</protein>
<dbReference type="InterPro" id="IPR043202">
    <property type="entry name" value="Band-7_stomatin-like"/>
</dbReference>
<accession>A0A2J6WWA5</accession>
<feature type="transmembrane region" description="Helical" evidence="2">
    <location>
        <begin position="6"/>
        <end position="30"/>
    </location>
</feature>
<gene>
    <name evidence="4" type="ORF">C0184_14120</name>
</gene>
<dbReference type="Pfam" id="PF01145">
    <property type="entry name" value="Band_7"/>
    <property type="match status" value="1"/>
</dbReference>
<dbReference type="InterPro" id="IPR036013">
    <property type="entry name" value="Band_7/SPFH_dom_sf"/>
</dbReference>
<organism evidence="4 5">
    <name type="scientific">Chloroflexus aggregans</name>
    <dbReference type="NCBI Taxonomy" id="152260"/>
    <lineage>
        <taxon>Bacteria</taxon>
        <taxon>Bacillati</taxon>
        <taxon>Chloroflexota</taxon>
        <taxon>Chloroflexia</taxon>
        <taxon>Chloroflexales</taxon>
        <taxon>Chloroflexineae</taxon>
        <taxon>Chloroflexaceae</taxon>
        <taxon>Chloroflexus</taxon>
    </lineage>
</organism>
<keyword evidence="2" id="KW-0472">Membrane</keyword>
<evidence type="ECO:0000313" key="5">
    <source>
        <dbReference type="Proteomes" id="UP000243376"/>
    </source>
</evidence>